<dbReference type="OMA" id="DKHGTSA"/>
<protein>
    <submittedName>
        <fullName evidence="4">Uncharacterized protein</fullName>
    </submittedName>
</protein>
<organism evidence="4 5">
    <name type="scientific">Lottia gigantea</name>
    <name type="common">Giant owl limpet</name>
    <dbReference type="NCBI Taxonomy" id="225164"/>
    <lineage>
        <taxon>Eukaryota</taxon>
        <taxon>Metazoa</taxon>
        <taxon>Spiralia</taxon>
        <taxon>Lophotrochozoa</taxon>
        <taxon>Mollusca</taxon>
        <taxon>Gastropoda</taxon>
        <taxon>Patellogastropoda</taxon>
        <taxon>Lottioidea</taxon>
        <taxon>Lottiidae</taxon>
        <taxon>Lottia</taxon>
    </lineage>
</organism>
<keyword evidence="1" id="KW-0677">Repeat</keyword>
<gene>
    <name evidence="4" type="ORF">LOTGIDRAFT_139320</name>
</gene>
<dbReference type="PANTHER" id="PTHR24173:SF74">
    <property type="entry name" value="ANKYRIN REPEAT DOMAIN-CONTAINING PROTEIN 16"/>
    <property type="match status" value="1"/>
</dbReference>
<dbReference type="CTD" id="20234175"/>
<dbReference type="KEGG" id="lgi:LOTGIDRAFT_139320"/>
<dbReference type="Gene3D" id="1.25.40.20">
    <property type="entry name" value="Ankyrin repeat-containing domain"/>
    <property type="match status" value="1"/>
</dbReference>
<dbReference type="Pfam" id="PF12796">
    <property type="entry name" value="Ank_2"/>
    <property type="match status" value="1"/>
</dbReference>
<dbReference type="EMBL" id="KB200430">
    <property type="protein sequence ID" value="ESP01660.1"/>
    <property type="molecule type" value="Genomic_DNA"/>
</dbReference>
<dbReference type="InterPro" id="IPR036770">
    <property type="entry name" value="Ankyrin_rpt-contain_sf"/>
</dbReference>
<dbReference type="SUPFAM" id="SSF48403">
    <property type="entry name" value="Ankyrin repeat"/>
    <property type="match status" value="1"/>
</dbReference>
<evidence type="ECO:0000313" key="5">
    <source>
        <dbReference type="Proteomes" id="UP000030746"/>
    </source>
</evidence>
<dbReference type="PANTHER" id="PTHR24173">
    <property type="entry name" value="ANKYRIN REPEAT CONTAINING"/>
    <property type="match status" value="1"/>
</dbReference>
<feature type="repeat" description="ANK" evidence="3">
    <location>
        <begin position="120"/>
        <end position="152"/>
    </location>
</feature>
<reference evidence="4 5" key="1">
    <citation type="journal article" date="2013" name="Nature">
        <title>Insights into bilaterian evolution from three spiralian genomes.</title>
        <authorList>
            <person name="Simakov O."/>
            <person name="Marletaz F."/>
            <person name="Cho S.J."/>
            <person name="Edsinger-Gonzales E."/>
            <person name="Havlak P."/>
            <person name="Hellsten U."/>
            <person name="Kuo D.H."/>
            <person name="Larsson T."/>
            <person name="Lv J."/>
            <person name="Arendt D."/>
            <person name="Savage R."/>
            <person name="Osoegawa K."/>
            <person name="de Jong P."/>
            <person name="Grimwood J."/>
            <person name="Chapman J.A."/>
            <person name="Shapiro H."/>
            <person name="Aerts A."/>
            <person name="Otillar R.P."/>
            <person name="Terry A.Y."/>
            <person name="Boore J.L."/>
            <person name="Grigoriev I.V."/>
            <person name="Lindberg D.R."/>
            <person name="Seaver E.C."/>
            <person name="Weisblat D.A."/>
            <person name="Putnam N.H."/>
            <person name="Rokhsar D.S."/>
        </authorList>
    </citation>
    <scope>NUCLEOTIDE SEQUENCE [LARGE SCALE GENOMIC DNA]</scope>
</reference>
<name>V4CHP5_LOTGI</name>
<dbReference type="AlphaFoldDB" id="V4CHP5"/>
<dbReference type="OrthoDB" id="6109495at2759"/>
<sequence length="181" mass="20178">MAHRVIKPRKKRPSVNLDTSTCLHVYVYEGNQGEITQILNNKFSEYILDARDDLGRTPLYLAACYRRNELAKQLLGAGCDAKIPQDNGNTVLHEAVEKNSQDIVIEVLKHGASPEISDKAGLSPLFCALTEGSEKSARYMIQSGCDVNKADSNGHTVLYTLLHSKYIKRFEQILEDLLKTG</sequence>
<evidence type="ECO:0000256" key="1">
    <source>
        <dbReference type="ARBA" id="ARBA00022737"/>
    </source>
</evidence>
<evidence type="ECO:0000256" key="2">
    <source>
        <dbReference type="ARBA" id="ARBA00023043"/>
    </source>
</evidence>
<dbReference type="PROSITE" id="PS50088">
    <property type="entry name" value="ANK_REPEAT"/>
    <property type="match status" value="3"/>
</dbReference>
<accession>V4CHP5</accession>
<dbReference type="Proteomes" id="UP000030746">
    <property type="component" value="Unassembled WGS sequence"/>
</dbReference>
<dbReference type="RefSeq" id="XP_009047646.1">
    <property type="nucleotide sequence ID" value="XM_009049398.1"/>
</dbReference>
<feature type="repeat" description="ANK" evidence="3">
    <location>
        <begin position="54"/>
        <end position="86"/>
    </location>
</feature>
<keyword evidence="2 3" id="KW-0040">ANK repeat</keyword>
<proteinExistence type="predicted"/>
<feature type="repeat" description="ANK" evidence="3">
    <location>
        <begin position="87"/>
        <end position="119"/>
    </location>
</feature>
<dbReference type="InterPro" id="IPR002110">
    <property type="entry name" value="Ankyrin_rpt"/>
</dbReference>
<evidence type="ECO:0000256" key="3">
    <source>
        <dbReference type="PROSITE-ProRule" id="PRU00023"/>
    </source>
</evidence>
<dbReference type="GeneID" id="20234175"/>
<dbReference type="SMART" id="SM00248">
    <property type="entry name" value="ANK"/>
    <property type="match status" value="4"/>
</dbReference>
<dbReference type="PROSITE" id="PS50297">
    <property type="entry name" value="ANK_REP_REGION"/>
    <property type="match status" value="2"/>
</dbReference>
<keyword evidence="5" id="KW-1185">Reference proteome</keyword>
<evidence type="ECO:0000313" key="4">
    <source>
        <dbReference type="EMBL" id="ESP01660.1"/>
    </source>
</evidence>
<dbReference type="STRING" id="225164.V4CHP5"/>
<dbReference type="HOGENOM" id="CLU_1490635_0_0_1"/>